<dbReference type="Gene3D" id="1.25.40.90">
    <property type="match status" value="1"/>
</dbReference>
<feature type="region of interest" description="Disordered" evidence="4">
    <location>
        <begin position="169"/>
        <end position="188"/>
    </location>
</feature>
<dbReference type="PROSITE" id="PS50909">
    <property type="entry name" value="GAT"/>
    <property type="match status" value="1"/>
</dbReference>
<dbReference type="GO" id="GO:0005768">
    <property type="term" value="C:endosome"/>
    <property type="evidence" value="ECO:0007669"/>
    <property type="project" value="TreeGrafter"/>
</dbReference>
<accession>A0A2C9JFV1</accession>
<dbReference type="SMART" id="SM00288">
    <property type="entry name" value="VHS"/>
    <property type="match status" value="1"/>
</dbReference>
<dbReference type="STRING" id="6526.A0A2C9JFV1"/>
<dbReference type="RefSeq" id="XP_013065980.2">
    <property type="nucleotide sequence ID" value="XM_013210526.2"/>
</dbReference>
<reference evidence="7" key="1">
    <citation type="submission" date="2020-05" db="UniProtKB">
        <authorList>
            <consortium name="EnsemblMetazoa"/>
        </authorList>
    </citation>
    <scope>IDENTIFICATION</scope>
    <source>
        <strain evidence="7">BB02</strain>
    </source>
</reference>
<dbReference type="Pfam" id="PF00790">
    <property type="entry name" value="VHS"/>
    <property type="match status" value="1"/>
</dbReference>
<dbReference type="GO" id="GO:0035091">
    <property type="term" value="F:phosphatidylinositol binding"/>
    <property type="evidence" value="ECO:0007669"/>
    <property type="project" value="InterPro"/>
</dbReference>
<dbReference type="PIRSF" id="PIRSF036948">
    <property type="entry name" value="TOM1"/>
    <property type="match status" value="1"/>
</dbReference>
<evidence type="ECO:0000256" key="3">
    <source>
        <dbReference type="ARBA" id="ARBA00022927"/>
    </source>
</evidence>
<dbReference type="GO" id="GO:0015031">
    <property type="term" value="P:protein transport"/>
    <property type="evidence" value="ECO:0007669"/>
    <property type="project" value="UniProtKB-KW"/>
</dbReference>
<feature type="compositionally biased region" description="Basic and acidic residues" evidence="4">
    <location>
        <begin position="172"/>
        <end position="185"/>
    </location>
</feature>
<dbReference type="InterPro" id="IPR004152">
    <property type="entry name" value="GAT_dom"/>
</dbReference>
<dbReference type="CDD" id="cd03565">
    <property type="entry name" value="VHS_Tom1_like"/>
    <property type="match status" value="1"/>
</dbReference>
<dbReference type="PROSITE" id="PS50179">
    <property type="entry name" value="VHS"/>
    <property type="match status" value="1"/>
</dbReference>
<dbReference type="InterPro" id="IPR008942">
    <property type="entry name" value="ENTH_VHS"/>
</dbReference>
<dbReference type="GO" id="GO:0030276">
    <property type="term" value="F:clathrin binding"/>
    <property type="evidence" value="ECO:0007669"/>
    <property type="project" value="TreeGrafter"/>
</dbReference>
<dbReference type="InterPro" id="IPR002014">
    <property type="entry name" value="VHS_dom"/>
</dbReference>
<evidence type="ECO:0000256" key="4">
    <source>
        <dbReference type="SAM" id="MobiDB-lite"/>
    </source>
</evidence>
<dbReference type="GO" id="GO:0043130">
    <property type="term" value="F:ubiquitin binding"/>
    <property type="evidence" value="ECO:0007669"/>
    <property type="project" value="InterPro"/>
</dbReference>
<feature type="domain" description="VHS" evidence="5">
    <location>
        <begin position="22"/>
        <end position="155"/>
    </location>
</feature>
<dbReference type="VEuPathDB" id="VectorBase:BGLB001918"/>
<proteinExistence type="inferred from homology"/>
<feature type="region of interest" description="Disordered" evidence="4">
    <location>
        <begin position="540"/>
        <end position="576"/>
    </location>
</feature>
<dbReference type="CDD" id="cd14233">
    <property type="entry name" value="GAT_TOM1_like"/>
    <property type="match status" value="1"/>
</dbReference>
<feature type="region of interest" description="Disordered" evidence="4">
    <location>
        <begin position="400"/>
        <end position="435"/>
    </location>
</feature>
<evidence type="ECO:0000259" key="5">
    <source>
        <dbReference type="PROSITE" id="PS50179"/>
    </source>
</evidence>
<keyword evidence="3" id="KW-0653">Protein transport</keyword>
<organism evidence="7 8">
    <name type="scientific">Biomphalaria glabrata</name>
    <name type="common">Bloodfluke planorb</name>
    <name type="synonym">Freshwater snail</name>
    <dbReference type="NCBI Taxonomy" id="6526"/>
    <lineage>
        <taxon>Eukaryota</taxon>
        <taxon>Metazoa</taxon>
        <taxon>Spiralia</taxon>
        <taxon>Lophotrochozoa</taxon>
        <taxon>Mollusca</taxon>
        <taxon>Gastropoda</taxon>
        <taxon>Heterobranchia</taxon>
        <taxon>Euthyneura</taxon>
        <taxon>Panpulmonata</taxon>
        <taxon>Hygrophila</taxon>
        <taxon>Lymnaeoidea</taxon>
        <taxon>Planorbidae</taxon>
        <taxon>Biomphalaria</taxon>
    </lineage>
</organism>
<gene>
    <name evidence="7" type="primary">106054595</name>
</gene>
<dbReference type="Gene3D" id="1.20.58.160">
    <property type="match status" value="1"/>
</dbReference>
<evidence type="ECO:0000256" key="1">
    <source>
        <dbReference type="ARBA" id="ARBA00007708"/>
    </source>
</evidence>
<comment type="similarity">
    <text evidence="1">Belongs to the TOM1 family.</text>
</comment>
<dbReference type="SUPFAM" id="SSF48464">
    <property type="entry name" value="ENTH/VHS domain"/>
    <property type="match status" value="1"/>
</dbReference>
<feature type="compositionally biased region" description="Polar residues" evidence="4">
    <location>
        <begin position="400"/>
        <end position="409"/>
    </location>
</feature>
<keyword evidence="2" id="KW-0813">Transport</keyword>
<dbReference type="SUPFAM" id="SSF89009">
    <property type="entry name" value="GAT-like domain"/>
    <property type="match status" value="1"/>
</dbReference>
<evidence type="ECO:0000313" key="7">
    <source>
        <dbReference type="EnsemblMetazoa" id="BGLB001918-PG"/>
    </source>
</evidence>
<protein>
    <recommendedName>
        <fullName evidence="9">TOM1-like protein 2</fullName>
    </recommendedName>
</protein>
<evidence type="ECO:0000259" key="6">
    <source>
        <dbReference type="PROSITE" id="PS50909"/>
    </source>
</evidence>
<dbReference type="OrthoDB" id="2018246at2759"/>
<dbReference type="Proteomes" id="UP000076420">
    <property type="component" value="Unassembled WGS sequence"/>
</dbReference>
<dbReference type="PANTHER" id="PTHR13856:SF137">
    <property type="entry name" value="GH05942P"/>
    <property type="match status" value="1"/>
</dbReference>
<feature type="domain" description="GAT" evidence="6">
    <location>
        <begin position="261"/>
        <end position="349"/>
    </location>
</feature>
<feature type="compositionally biased region" description="Polar residues" evidence="4">
    <location>
        <begin position="540"/>
        <end position="562"/>
    </location>
</feature>
<dbReference type="InterPro" id="IPR038425">
    <property type="entry name" value="GAT_sf"/>
</dbReference>
<dbReference type="AlphaFoldDB" id="A0A2C9JFV1"/>
<name>A0A2C9JFV1_BIOGL</name>
<evidence type="ECO:0008006" key="9">
    <source>
        <dbReference type="Google" id="ProtNLM"/>
    </source>
</evidence>
<dbReference type="PANTHER" id="PTHR13856">
    <property type="entry name" value="VHS DOMAIN CONTAINING PROTEIN FAMILY"/>
    <property type="match status" value="1"/>
</dbReference>
<dbReference type="GO" id="GO:0007165">
    <property type="term" value="P:signal transduction"/>
    <property type="evidence" value="ECO:0007669"/>
    <property type="project" value="TreeGrafter"/>
</dbReference>
<dbReference type="InterPro" id="IPR014645">
    <property type="entry name" value="TOM1"/>
</dbReference>
<dbReference type="EnsemblMetazoa" id="BGLB001918-RG">
    <property type="protein sequence ID" value="BGLB001918-PG"/>
    <property type="gene ID" value="BGLB001918"/>
</dbReference>
<evidence type="ECO:0000256" key="2">
    <source>
        <dbReference type="ARBA" id="ARBA00022448"/>
    </source>
</evidence>
<dbReference type="KEGG" id="bgt:106054595"/>
<evidence type="ECO:0000313" key="8">
    <source>
        <dbReference type="Proteomes" id="UP000076420"/>
    </source>
</evidence>
<dbReference type="Pfam" id="PF03127">
    <property type="entry name" value="GAT"/>
    <property type="match status" value="1"/>
</dbReference>
<sequence>MAALFGHGNPLSTPVGQLIEQATDGSLATENWALYMEVCDVINETDEGPKDAIRAFRKKISQNVGKNYTSVMYCLTCIESCVKNCGRRFHIQVANKDFLHDLIKIIGPKNDPPQIVQEKVLSMIQTWADAFRGNPELKEVEKVYQELKQKGIEFPMTDLDNLAPIHTPARSVPEREPVPVHERGGSSRGKKYAELVNEMDDEPQVQPSPGFAPVAAYPPPTGYNPTAGYPPAAYPPPAGYPPAGYPTAEFPARSGGPLSAEQTTKLRRELDVVHGNIRVMSEMLTELSPSNVDPSDLELLQELNRTCRQMQSRIVELLNEIATEEVTNDLLRVNDDLNNVFLRYERFERYRTGQTGQAGTPMTEVTTQDNMLPPTYDQLPGAANPNVGNLIDLSDDVVPQPSNVSSQLAGLNIGSPAPNSLPQTQHPPQPPTVSDDFDMFAQSRQSFEQNRQALPGTLYDTQQTDTYGGSLSQAVKVKATQDTGTLKMSDEETLKLQDKETDYDEMEQWLATHGAGEQGRAQAPITSSEFDRFLSERATVSESVPSISAQTGAQNPQRTTRTLQKKDEDENPLFAL</sequence>
<dbReference type="GO" id="GO:0016020">
    <property type="term" value="C:membrane"/>
    <property type="evidence" value="ECO:0007669"/>
    <property type="project" value="TreeGrafter"/>
</dbReference>
<dbReference type="VEuPathDB" id="VectorBase:BGLAX_037812"/>